<dbReference type="AlphaFoldDB" id="A0A6J6EGY1"/>
<evidence type="ECO:0000313" key="10">
    <source>
        <dbReference type="EMBL" id="CAB4574709.1"/>
    </source>
</evidence>
<evidence type="ECO:0000256" key="5">
    <source>
        <dbReference type="ARBA" id="ARBA00038440"/>
    </source>
</evidence>
<evidence type="ECO:0000256" key="3">
    <source>
        <dbReference type="ARBA" id="ARBA00022679"/>
    </source>
</evidence>
<dbReference type="GO" id="GO:0006189">
    <property type="term" value="P:'de novo' IMP biosynthetic process"/>
    <property type="evidence" value="ECO:0007669"/>
    <property type="project" value="UniProtKB-UniPathway"/>
</dbReference>
<dbReference type="GO" id="GO:0004644">
    <property type="term" value="F:phosphoribosylglycinamide formyltransferase activity"/>
    <property type="evidence" value="ECO:0007669"/>
    <property type="project" value="UniProtKB-EC"/>
</dbReference>
<gene>
    <name evidence="10" type="ORF">UFOPK1726_00498</name>
</gene>
<evidence type="ECO:0000256" key="8">
    <source>
        <dbReference type="ARBA" id="ARBA00047664"/>
    </source>
</evidence>
<dbReference type="PANTHER" id="PTHR43369:SF2">
    <property type="entry name" value="PHOSPHORIBOSYLGLYCINAMIDE FORMYLTRANSFERASE"/>
    <property type="match status" value="1"/>
</dbReference>
<dbReference type="InterPro" id="IPR036477">
    <property type="entry name" value="Formyl_transf_N_sf"/>
</dbReference>
<evidence type="ECO:0000259" key="9">
    <source>
        <dbReference type="Pfam" id="PF00551"/>
    </source>
</evidence>
<dbReference type="UniPathway" id="UPA00074">
    <property type="reaction ID" value="UER00126"/>
</dbReference>
<accession>A0A6J6EGY1</accession>
<dbReference type="Gene3D" id="3.40.50.170">
    <property type="entry name" value="Formyl transferase, N-terminal domain"/>
    <property type="match status" value="1"/>
</dbReference>
<evidence type="ECO:0000256" key="7">
    <source>
        <dbReference type="ARBA" id="ARBA00041682"/>
    </source>
</evidence>
<evidence type="ECO:0000256" key="1">
    <source>
        <dbReference type="ARBA" id="ARBA00005054"/>
    </source>
</evidence>
<comment type="catalytic activity">
    <reaction evidence="8">
        <text>N(1)-(5-phospho-beta-D-ribosyl)glycinamide + (6R)-10-formyltetrahydrofolate = N(2)-formyl-N(1)-(5-phospho-beta-D-ribosyl)glycinamide + (6S)-5,6,7,8-tetrahydrofolate + H(+)</text>
        <dbReference type="Rhea" id="RHEA:15053"/>
        <dbReference type="ChEBI" id="CHEBI:15378"/>
        <dbReference type="ChEBI" id="CHEBI:57453"/>
        <dbReference type="ChEBI" id="CHEBI:143788"/>
        <dbReference type="ChEBI" id="CHEBI:147286"/>
        <dbReference type="ChEBI" id="CHEBI:195366"/>
        <dbReference type="EC" id="2.1.2.2"/>
    </reaction>
</comment>
<dbReference type="GO" id="GO:0005829">
    <property type="term" value="C:cytosol"/>
    <property type="evidence" value="ECO:0007669"/>
    <property type="project" value="TreeGrafter"/>
</dbReference>
<protein>
    <recommendedName>
        <fullName evidence="2">phosphoribosylglycinamide formyltransferase 1</fullName>
        <ecNumber evidence="2">2.1.2.2</ecNumber>
    </recommendedName>
    <alternativeName>
        <fullName evidence="7">5'-phosphoribosylglycinamide transformylase</fullName>
    </alternativeName>
    <alternativeName>
        <fullName evidence="6">GAR transformylase</fullName>
    </alternativeName>
</protein>
<keyword evidence="3" id="KW-0808">Transferase</keyword>
<evidence type="ECO:0000256" key="6">
    <source>
        <dbReference type="ARBA" id="ARBA00041324"/>
    </source>
</evidence>
<dbReference type="HAMAP" id="MF_01930">
    <property type="entry name" value="PurN"/>
    <property type="match status" value="1"/>
</dbReference>
<dbReference type="PROSITE" id="PS00373">
    <property type="entry name" value="GART"/>
    <property type="match status" value="1"/>
</dbReference>
<dbReference type="CDD" id="cd08645">
    <property type="entry name" value="FMT_core_GART"/>
    <property type="match status" value="1"/>
</dbReference>
<dbReference type="Pfam" id="PF00551">
    <property type="entry name" value="Formyl_trans_N"/>
    <property type="match status" value="1"/>
</dbReference>
<organism evidence="10">
    <name type="scientific">freshwater metagenome</name>
    <dbReference type="NCBI Taxonomy" id="449393"/>
    <lineage>
        <taxon>unclassified sequences</taxon>
        <taxon>metagenomes</taxon>
        <taxon>ecological metagenomes</taxon>
    </lineage>
</organism>
<evidence type="ECO:0000256" key="2">
    <source>
        <dbReference type="ARBA" id="ARBA00012254"/>
    </source>
</evidence>
<dbReference type="InterPro" id="IPR001555">
    <property type="entry name" value="GART_AS"/>
</dbReference>
<proteinExistence type="inferred from homology"/>
<dbReference type="InterPro" id="IPR002376">
    <property type="entry name" value="Formyl_transf_N"/>
</dbReference>
<comment type="similarity">
    <text evidence="5">Belongs to the GART family.</text>
</comment>
<dbReference type="EMBL" id="CAEZTT010000042">
    <property type="protein sequence ID" value="CAB4574709.1"/>
    <property type="molecule type" value="Genomic_DNA"/>
</dbReference>
<feature type="domain" description="Formyl transferase N-terminal" evidence="9">
    <location>
        <begin position="3"/>
        <end position="178"/>
    </location>
</feature>
<reference evidence="10" key="1">
    <citation type="submission" date="2020-05" db="EMBL/GenBank/DDBJ databases">
        <authorList>
            <person name="Chiriac C."/>
            <person name="Salcher M."/>
            <person name="Ghai R."/>
            <person name="Kavagutti S V."/>
        </authorList>
    </citation>
    <scope>NUCLEOTIDE SEQUENCE</scope>
</reference>
<comment type="pathway">
    <text evidence="1">Purine metabolism; IMP biosynthesis via de novo pathway; N(2)-formyl-N(1)-(5-phospho-D-ribosyl)glycinamide from N(1)-(5-phospho-D-ribosyl)glycinamide (10-formyl THF route): step 1/1.</text>
</comment>
<dbReference type="PANTHER" id="PTHR43369">
    <property type="entry name" value="PHOSPHORIBOSYLGLYCINAMIDE FORMYLTRANSFERASE"/>
    <property type="match status" value="1"/>
</dbReference>
<evidence type="ECO:0000256" key="4">
    <source>
        <dbReference type="ARBA" id="ARBA00022755"/>
    </source>
</evidence>
<dbReference type="SUPFAM" id="SSF53328">
    <property type="entry name" value="Formyltransferase"/>
    <property type="match status" value="1"/>
</dbReference>
<name>A0A6J6EGY1_9ZZZZ</name>
<keyword evidence="4" id="KW-0658">Purine biosynthesis</keyword>
<dbReference type="NCBIfam" id="TIGR00639">
    <property type="entry name" value="PurN"/>
    <property type="match status" value="1"/>
</dbReference>
<sequence>MRKLVVLASGSGSLLQALIDAPANGVTYQISAVIGDSPTATALTRAQSAGIPAIALPKTGLSADQWQQELKTAVMSFAPDLVVSAGFMRIIKSDLFKLIPTINAHPSLLPNFPGSHAVADALAAGVSETGATVHYVDAGVDTGEIIAQQAVQVLPGDTESSLHERIKVVERNQLVSVVVRLCQQDDLWAGLRDD</sequence>
<dbReference type="EC" id="2.1.2.2" evidence="2"/>
<dbReference type="InterPro" id="IPR004607">
    <property type="entry name" value="GART"/>
</dbReference>